<feature type="signal peptide" evidence="2">
    <location>
        <begin position="1"/>
        <end position="25"/>
    </location>
</feature>
<dbReference type="OrthoDB" id="1894652at2759"/>
<evidence type="ECO:0000256" key="2">
    <source>
        <dbReference type="SAM" id="SignalP"/>
    </source>
</evidence>
<feature type="region of interest" description="Disordered" evidence="1">
    <location>
        <begin position="31"/>
        <end position="50"/>
    </location>
</feature>
<evidence type="ECO:0000313" key="4">
    <source>
        <dbReference type="Proteomes" id="UP000279259"/>
    </source>
</evidence>
<dbReference type="STRING" id="1890683.A0A427XPJ1"/>
<feature type="chain" id="PRO_5019008048" evidence="2">
    <location>
        <begin position="26"/>
        <end position="99"/>
    </location>
</feature>
<dbReference type="EMBL" id="RSCD01000033">
    <property type="protein sequence ID" value="RSH80743.1"/>
    <property type="molecule type" value="Genomic_DNA"/>
</dbReference>
<keyword evidence="4" id="KW-1185">Reference proteome</keyword>
<name>A0A427XPJ1_9TREE</name>
<accession>A0A427XPJ1</accession>
<evidence type="ECO:0000313" key="3">
    <source>
        <dbReference type="EMBL" id="RSH80743.1"/>
    </source>
</evidence>
<protein>
    <submittedName>
        <fullName evidence="3">Uncharacterized protein</fullName>
    </submittedName>
</protein>
<dbReference type="AlphaFoldDB" id="A0A427XPJ1"/>
<dbReference type="Proteomes" id="UP000279259">
    <property type="component" value="Unassembled WGS sequence"/>
</dbReference>
<proteinExistence type="predicted"/>
<gene>
    <name evidence="3" type="ORF">EHS25_007079</name>
</gene>
<organism evidence="3 4">
    <name type="scientific">Saitozyma podzolica</name>
    <dbReference type="NCBI Taxonomy" id="1890683"/>
    <lineage>
        <taxon>Eukaryota</taxon>
        <taxon>Fungi</taxon>
        <taxon>Dikarya</taxon>
        <taxon>Basidiomycota</taxon>
        <taxon>Agaricomycotina</taxon>
        <taxon>Tremellomycetes</taxon>
        <taxon>Tremellales</taxon>
        <taxon>Trimorphomycetaceae</taxon>
        <taxon>Saitozyma</taxon>
    </lineage>
</organism>
<evidence type="ECO:0000256" key="1">
    <source>
        <dbReference type="SAM" id="MobiDB-lite"/>
    </source>
</evidence>
<reference evidence="3 4" key="1">
    <citation type="submission" date="2018-11" db="EMBL/GenBank/DDBJ databases">
        <title>Genome sequence of Saitozyma podzolica DSM 27192.</title>
        <authorList>
            <person name="Aliyu H."/>
            <person name="Gorte O."/>
            <person name="Ochsenreither K."/>
        </authorList>
    </citation>
    <scope>NUCLEOTIDE SEQUENCE [LARGE SCALE GENOMIC DNA]</scope>
    <source>
        <strain evidence="3 4">DSM 27192</strain>
    </source>
</reference>
<sequence>MSTSAPWFGHTVWLFSVFSFSTAPAGIEPGIEPGSRPALTGAPAVDASTGLPAAPPVEKSFLQKYWLPIAGLVLFAVSQMGPDEPRRGGGAGAGAAGGR</sequence>
<comment type="caution">
    <text evidence="3">The sequence shown here is derived from an EMBL/GenBank/DDBJ whole genome shotgun (WGS) entry which is preliminary data.</text>
</comment>
<keyword evidence="2" id="KW-0732">Signal</keyword>